<comment type="caution">
    <text evidence="3">The sequence shown here is derived from an EMBL/GenBank/DDBJ whole genome shotgun (WGS) entry which is preliminary data.</text>
</comment>
<dbReference type="Proteomes" id="UP000256695">
    <property type="component" value="Unassembled WGS sequence"/>
</dbReference>
<dbReference type="Gene3D" id="3.60.21.10">
    <property type="match status" value="1"/>
</dbReference>
<feature type="transmembrane region" description="Helical" evidence="1">
    <location>
        <begin position="40"/>
        <end position="57"/>
    </location>
</feature>
<keyword evidence="4" id="KW-1185">Reference proteome</keyword>
<reference evidence="3 4" key="1">
    <citation type="submission" date="2018-04" db="EMBL/GenBank/DDBJ databases">
        <title>Novel Campyloabacter and Helicobacter Species and Strains.</title>
        <authorList>
            <person name="Mannion A.J."/>
            <person name="Shen Z."/>
            <person name="Fox J.G."/>
        </authorList>
    </citation>
    <scope>NUCLEOTIDE SEQUENCE [LARGE SCALE GENOMIC DNA]</scope>
    <source>
        <strain evidence="3 4">MIT 04-9362</strain>
    </source>
</reference>
<protein>
    <submittedName>
        <fullName evidence="3">Metallophosphoesterase</fullName>
    </submittedName>
</protein>
<dbReference type="InterPro" id="IPR004843">
    <property type="entry name" value="Calcineurin-like_PHP"/>
</dbReference>
<feature type="transmembrane region" description="Helical" evidence="1">
    <location>
        <begin position="110"/>
        <end position="128"/>
    </location>
</feature>
<keyword evidence="1" id="KW-0472">Membrane</keyword>
<dbReference type="CDD" id="cd07385">
    <property type="entry name" value="MPP_YkuE_C"/>
    <property type="match status" value="1"/>
</dbReference>
<name>A0A3D8J9Y8_9HELI</name>
<dbReference type="SUPFAM" id="SSF56300">
    <property type="entry name" value="Metallo-dependent phosphatases"/>
    <property type="match status" value="1"/>
</dbReference>
<gene>
    <name evidence="3" type="ORF">CQA57_02110</name>
</gene>
<dbReference type="InterPro" id="IPR029052">
    <property type="entry name" value="Metallo-depent_PP-like"/>
</dbReference>
<keyword evidence="1" id="KW-0812">Transmembrane</keyword>
<dbReference type="PANTHER" id="PTHR31302:SF0">
    <property type="entry name" value="TRANSMEMBRANE PROTEIN WITH METALLOPHOSPHOESTERASE DOMAIN"/>
    <property type="match status" value="1"/>
</dbReference>
<keyword evidence="1" id="KW-1133">Transmembrane helix</keyword>
<feature type="transmembrane region" description="Helical" evidence="1">
    <location>
        <begin position="69"/>
        <end position="98"/>
    </location>
</feature>
<dbReference type="OrthoDB" id="9780884at2"/>
<dbReference type="GO" id="GO:0016787">
    <property type="term" value="F:hydrolase activity"/>
    <property type="evidence" value="ECO:0007669"/>
    <property type="project" value="InterPro"/>
</dbReference>
<dbReference type="InterPro" id="IPR051158">
    <property type="entry name" value="Metallophosphoesterase_sf"/>
</dbReference>
<evidence type="ECO:0000256" key="1">
    <source>
        <dbReference type="SAM" id="Phobius"/>
    </source>
</evidence>
<feature type="transmembrane region" description="Helical" evidence="1">
    <location>
        <begin position="6"/>
        <end position="28"/>
    </location>
</feature>
<organism evidence="3 4">
    <name type="scientific">Helicobacter anseris</name>
    <dbReference type="NCBI Taxonomy" id="375926"/>
    <lineage>
        <taxon>Bacteria</taxon>
        <taxon>Pseudomonadati</taxon>
        <taxon>Campylobacterota</taxon>
        <taxon>Epsilonproteobacteria</taxon>
        <taxon>Campylobacterales</taxon>
        <taxon>Helicobacteraceae</taxon>
        <taxon>Helicobacter</taxon>
    </lineage>
</organism>
<evidence type="ECO:0000313" key="3">
    <source>
        <dbReference type="EMBL" id="RDU74297.1"/>
    </source>
</evidence>
<evidence type="ECO:0000313" key="4">
    <source>
        <dbReference type="Proteomes" id="UP000256695"/>
    </source>
</evidence>
<sequence>MQNSHHFLFYCFIFFALCLSHALIYYTFFYKIKFFTKKNIFAFLTILFLSNLSYFTLHNMIHLPYGIDFFLALMLGVNFLLCIGAVLYYCSILPLALFGSKSQYYSFVPYAKTITISFVIIGIFYGFYNGFFKEPKLQRISLNISNLSQELKVLQISDLHINTLTRMQTLKQIIQISNRANPDIIVLTGDIIDAKSHFIEEKINLLKNLKAKYGVYYVLGNHEYLYDIDTILNKLKENHITILNNTSSIITINNKPVINIIGITDFFGNQVNYLKPNIKQAILKGMPKIPNLLLSHQPKVIYFLDNSSKIDLVLSGHTHGGQIFPFNFLVLLEQPYIKGLHEFKPQEYIYINQGTGTWGAPIRVGTNSEITLITLQPK</sequence>
<feature type="domain" description="Calcineurin-like phosphoesterase" evidence="2">
    <location>
        <begin position="151"/>
        <end position="320"/>
    </location>
</feature>
<accession>A0A3D8J9Y8</accession>
<evidence type="ECO:0000259" key="2">
    <source>
        <dbReference type="Pfam" id="PF00149"/>
    </source>
</evidence>
<dbReference type="EMBL" id="NXLX01000003">
    <property type="protein sequence ID" value="RDU74297.1"/>
    <property type="molecule type" value="Genomic_DNA"/>
</dbReference>
<dbReference type="Pfam" id="PF00149">
    <property type="entry name" value="Metallophos"/>
    <property type="match status" value="1"/>
</dbReference>
<dbReference type="PANTHER" id="PTHR31302">
    <property type="entry name" value="TRANSMEMBRANE PROTEIN WITH METALLOPHOSPHOESTERASE DOMAIN-RELATED"/>
    <property type="match status" value="1"/>
</dbReference>
<proteinExistence type="predicted"/>
<dbReference type="AlphaFoldDB" id="A0A3D8J9Y8"/>